<proteinExistence type="inferred from homology"/>
<dbReference type="GO" id="GO:0006879">
    <property type="term" value="P:intracellular iron ion homeostasis"/>
    <property type="evidence" value="ECO:0007669"/>
    <property type="project" value="UniProtKB-KW"/>
</dbReference>
<feature type="domain" description="Ferritin-like diiron" evidence="8">
    <location>
        <begin position="4"/>
        <end position="150"/>
    </location>
</feature>
<comment type="caution">
    <text evidence="9">The sequence shown here is derived from an EMBL/GenBank/DDBJ whole genome shotgun (WGS) entry which is preliminary data.</text>
</comment>
<dbReference type="GO" id="GO:0008198">
    <property type="term" value="F:ferrous iron binding"/>
    <property type="evidence" value="ECO:0007669"/>
    <property type="project" value="TreeGrafter"/>
</dbReference>
<comment type="function">
    <text evidence="7">Stores iron in a soluble, non-toxic, readily available form. Important for iron homeostasis. Iron is taken up in the ferrous form and deposited as ferric hydroxides after oxidation.</text>
</comment>
<evidence type="ECO:0000256" key="7">
    <source>
        <dbReference type="RuleBase" id="RU361145"/>
    </source>
</evidence>
<keyword evidence="4 7" id="KW-0560">Oxidoreductase</keyword>
<dbReference type="InterPro" id="IPR041719">
    <property type="entry name" value="Ferritin_prok"/>
</dbReference>
<evidence type="ECO:0000256" key="6">
    <source>
        <dbReference type="PIRSR" id="PIRSR601519-1"/>
    </source>
</evidence>
<evidence type="ECO:0000256" key="4">
    <source>
        <dbReference type="ARBA" id="ARBA00023002"/>
    </source>
</evidence>
<comment type="similarity">
    <text evidence="1 7">Belongs to the ferritin family.</text>
</comment>
<name>A0A507EFT5_9FUNG</name>
<evidence type="ECO:0000313" key="10">
    <source>
        <dbReference type="Proteomes" id="UP000318582"/>
    </source>
</evidence>
<dbReference type="CDD" id="cd01055">
    <property type="entry name" value="Nonheme_Ferritin"/>
    <property type="match status" value="1"/>
</dbReference>
<dbReference type="PANTHER" id="PTHR11431">
    <property type="entry name" value="FERRITIN"/>
    <property type="match status" value="1"/>
</dbReference>
<dbReference type="InterPro" id="IPR001519">
    <property type="entry name" value="Ferritin"/>
</dbReference>
<sequence>MGAMRVSNKILDGLIKQANRELASSSAYLSMSLWFADREFPGSAKWCRTHADEERGHGLKIFDHITKRRAKGALILPQAAQKFDFENPVDVWKFALENETANSTAIQALFKQSRDEGDYTTENFMQWYLNEQLEEEAAISDILENAKRVLKTNGLYVTFDSQIVAKPH</sequence>
<dbReference type="STRING" id="109895.A0A507EFT5"/>
<dbReference type="InterPro" id="IPR009040">
    <property type="entry name" value="Ferritin-like_diiron"/>
</dbReference>
<dbReference type="PROSITE" id="PS50905">
    <property type="entry name" value="FERRITIN_LIKE"/>
    <property type="match status" value="1"/>
</dbReference>
<dbReference type="EMBL" id="QEAQ01000004">
    <property type="protein sequence ID" value="TPX62106.1"/>
    <property type="molecule type" value="Genomic_DNA"/>
</dbReference>
<organism evidence="9 10">
    <name type="scientific">Powellomyces hirtus</name>
    <dbReference type="NCBI Taxonomy" id="109895"/>
    <lineage>
        <taxon>Eukaryota</taxon>
        <taxon>Fungi</taxon>
        <taxon>Fungi incertae sedis</taxon>
        <taxon>Chytridiomycota</taxon>
        <taxon>Chytridiomycota incertae sedis</taxon>
        <taxon>Chytridiomycetes</taxon>
        <taxon>Spizellomycetales</taxon>
        <taxon>Powellomycetaceae</taxon>
        <taxon>Powellomyces</taxon>
    </lineage>
</organism>
<dbReference type="PANTHER" id="PTHR11431:SF127">
    <property type="entry name" value="BACTERIAL NON-HEME FERRITIN"/>
    <property type="match status" value="1"/>
</dbReference>
<protein>
    <recommendedName>
        <fullName evidence="7">Ferritin</fullName>
        <ecNumber evidence="7">1.16.3.1</ecNumber>
    </recommendedName>
</protein>
<feature type="binding site" evidence="6">
    <location>
        <position position="54"/>
    </location>
    <ligand>
        <name>Fe cation</name>
        <dbReference type="ChEBI" id="CHEBI:24875"/>
        <label>1</label>
    </ligand>
</feature>
<evidence type="ECO:0000313" key="9">
    <source>
        <dbReference type="EMBL" id="TPX62106.1"/>
    </source>
</evidence>
<dbReference type="InterPro" id="IPR012347">
    <property type="entry name" value="Ferritin-like"/>
</dbReference>
<dbReference type="InterPro" id="IPR009078">
    <property type="entry name" value="Ferritin-like_SF"/>
</dbReference>
<dbReference type="GO" id="GO:0006826">
    <property type="term" value="P:iron ion transport"/>
    <property type="evidence" value="ECO:0007669"/>
    <property type="project" value="InterPro"/>
</dbReference>
<keyword evidence="3 6" id="KW-0479">Metal-binding</keyword>
<comment type="catalytic activity">
    <reaction evidence="7">
        <text>4 Fe(2+) + O2 + 4 H(+) = 4 Fe(3+) + 2 H2O</text>
        <dbReference type="Rhea" id="RHEA:11148"/>
        <dbReference type="ChEBI" id="CHEBI:15377"/>
        <dbReference type="ChEBI" id="CHEBI:15378"/>
        <dbReference type="ChEBI" id="CHEBI:15379"/>
        <dbReference type="ChEBI" id="CHEBI:29033"/>
        <dbReference type="ChEBI" id="CHEBI:29034"/>
        <dbReference type="EC" id="1.16.3.1"/>
    </reaction>
</comment>
<dbReference type="Pfam" id="PF00210">
    <property type="entry name" value="Ferritin"/>
    <property type="match status" value="1"/>
</dbReference>
<reference evidence="9 10" key="1">
    <citation type="journal article" date="2019" name="Sci. Rep.">
        <title>Comparative genomics of chytrid fungi reveal insights into the obligate biotrophic and pathogenic lifestyle of Synchytrium endobioticum.</title>
        <authorList>
            <person name="van de Vossenberg B.T.L.H."/>
            <person name="Warris S."/>
            <person name="Nguyen H.D.T."/>
            <person name="van Gent-Pelzer M.P.E."/>
            <person name="Joly D.L."/>
            <person name="van de Geest H.C."/>
            <person name="Bonants P.J.M."/>
            <person name="Smith D.S."/>
            <person name="Levesque C.A."/>
            <person name="van der Lee T.A.J."/>
        </authorList>
    </citation>
    <scope>NUCLEOTIDE SEQUENCE [LARGE SCALE GENOMIC DNA]</scope>
    <source>
        <strain evidence="9 10">CBS 809.83</strain>
    </source>
</reference>
<dbReference type="GO" id="GO:0008199">
    <property type="term" value="F:ferric iron binding"/>
    <property type="evidence" value="ECO:0007669"/>
    <property type="project" value="InterPro"/>
</dbReference>
<evidence type="ECO:0000256" key="2">
    <source>
        <dbReference type="ARBA" id="ARBA00022434"/>
    </source>
</evidence>
<evidence type="ECO:0000256" key="5">
    <source>
        <dbReference type="ARBA" id="ARBA00023004"/>
    </source>
</evidence>
<dbReference type="EC" id="1.16.3.1" evidence="7"/>
<keyword evidence="2 7" id="KW-0409">Iron storage</keyword>
<evidence type="ECO:0000256" key="1">
    <source>
        <dbReference type="ARBA" id="ARBA00007513"/>
    </source>
</evidence>
<feature type="binding site" evidence="6">
    <location>
        <position position="132"/>
    </location>
    <ligand>
        <name>Fe cation</name>
        <dbReference type="ChEBI" id="CHEBI:24875"/>
        <label>1</label>
    </ligand>
</feature>
<dbReference type="Proteomes" id="UP000318582">
    <property type="component" value="Unassembled WGS sequence"/>
</dbReference>
<dbReference type="InterPro" id="IPR008331">
    <property type="entry name" value="Ferritin_DPS_dom"/>
</dbReference>
<gene>
    <name evidence="9" type="ORF">PhCBS80983_g00683</name>
</gene>
<feature type="binding site" evidence="6">
    <location>
        <position position="21"/>
    </location>
    <ligand>
        <name>Fe cation</name>
        <dbReference type="ChEBI" id="CHEBI:24875"/>
        <label>1</label>
    </ligand>
</feature>
<dbReference type="SUPFAM" id="SSF47240">
    <property type="entry name" value="Ferritin-like"/>
    <property type="match status" value="1"/>
</dbReference>
<feature type="binding site" evidence="6">
    <location>
        <position position="99"/>
    </location>
    <ligand>
        <name>Fe cation</name>
        <dbReference type="ChEBI" id="CHEBI:24875"/>
        <label>1</label>
    </ligand>
</feature>
<dbReference type="GO" id="GO:0004322">
    <property type="term" value="F:ferroxidase activity"/>
    <property type="evidence" value="ECO:0007669"/>
    <property type="project" value="UniProtKB-EC"/>
</dbReference>
<dbReference type="GO" id="GO:0005737">
    <property type="term" value="C:cytoplasm"/>
    <property type="evidence" value="ECO:0007669"/>
    <property type="project" value="TreeGrafter"/>
</dbReference>
<keyword evidence="5 6" id="KW-0408">Iron</keyword>
<dbReference type="AlphaFoldDB" id="A0A507EFT5"/>
<dbReference type="Gene3D" id="1.20.1260.10">
    <property type="match status" value="1"/>
</dbReference>
<evidence type="ECO:0000256" key="3">
    <source>
        <dbReference type="ARBA" id="ARBA00022723"/>
    </source>
</evidence>
<feature type="binding site" evidence="6">
    <location>
        <position position="57"/>
    </location>
    <ligand>
        <name>Fe cation</name>
        <dbReference type="ChEBI" id="CHEBI:24875"/>
        <label>1</label>
    </ligand>
</feature>
<evidence type="ECO:0000259" key="8">
    <source>
        <dbReference type="PROSITE" id="PS50905"/>
    </source>
</evidence>
<accession>A0A507EFT5</accession>
<keyword evidence="10" id="KW-1185">Reference proteome</keyword>